<feature type="transmembrane region" description="Helical" evidence="7">
    <location>
        <begin position="142"/>
        <end position="161"/>
    </location>
</feature>
<feature type="transmembrane region" description="Helical" evidence="7">
    <location>
        <begin position="227"/>
        <end position="247"/>
    </location>
</feature>
<evidence type="ECO:0000256" key="3">
    <source>
        <dbReference type="ARBA" id="ARBA00022448"/>
    </source>
</evidence>
<dbReference type="STRING" id="1138822.PL11_005895"/>
<accession>A0A401FM09</accession>
<dbReference type="EMBL" id="BEXA01000003">
    <property type="protein sequence ID" value="GAY73410.1"/>
    <property type="molecule type" value="Genomic_DNA"/>
</dbReference>
<feature type="transmembrane region" description="Helical" evidence="7">
    <location>
        <begin position="353"/>
        <end position="370"/>
    </location>
</feature>
<evidence type="ECO:0000256" key="2">
    <source>
        <dbReference type="ARBA" id="ARBA00008821"/>
    </source>
</evidence>
<dbReference type="AlphaFoldDB" id="A0A401FM09"/>
<reference evidence="8 9" key="1">
    <citation type="submission" date="2017-11" db="EMBL/GenBank/DDBJ databases">
        <title>Draft Genome Sequence of Lactobacillus curieae NBRC 111893 isolated from Koso, a Japanese sugar-Vegetable Fermented Beverage.</title>
        <authorList>
            <person name="Chiou T.Y."/>
            <person name="Oshima K."/>
            <person name="Suda W."/>
            <person name="Hattori M."/>
            <person name="Takahashi T."/>
        </authorList>
    </citation>
    <scope>NUCLEOTIDE SEQUENCE [LARGE SCALE GENOMIC DNA]</scope>
    <source>
        <strain evidence="8 9">NBRC111893</strain>
    </source>
</reference>
<feature type="transmembrane region" description="Helical" evidence="7">
    <location>
        <begin position="417"/>
        <end position="435"/>
    </location>
</feature>
<name>A0A401FM09_9LACO</name>
<proteinExistence type="inferred from homology"/>
<keyword evidence="5 7" id="KW-1133">Transmembrane helix</keyword>
<keyword evidence="4 7" id="KW-0812">Transmembrane</keyword>
<comment type="subcellular location">
    <subcellularLocation>
        <location evidence="1">Membrane</location>
        <topology evidence="1">Multi-pass membrane protein</topology>
    </subcellularLocation>
</comment>
<keyword evidence="9" id="KW-1185">Reference proteome</keyword>
<comment type="similarity">
    <text evidence="2">Belongs to the nucleobase:cation symporter-2 (NCS2) (TC 2.A.40) family.</text>
</comment>
<evidence type="ECO:0000313" key="8">
    <source>
        <dbReference type="EMBL" id="GAY73410.1"/>
    </source>
</evidence>
<dbReference type="Pfam" id="PF00860">
    <property type="entry name" value="Xan_ur_permease"/>
    <property type="match status" value="1"/>
</dbReference>
<dbReference type="GO" id="GO:0042907">
    <property type="term" value="F:xanthine transmembrane transporter activity"/>
    <property type="evidence" value="ECO:0007669"/>
    <property type="project" value="TreeGrafter"/>
</dbReference>
<dbReference type="InterPro" id="IPR006042">
    <property type="entry name" value="Xan_ur_permease"/>
</dbReference>
<dbReference type="GO" id="GO:0005886">
    <property type="term" value="C:plasma membrane"/>
    <property type="evidence" value="ECO:0007669"/>
    <property type="project" value="UniProtKB-ARBA"/>
</dbReference>
<feature type="transmembrane region" description="Helical" evidence="7">
    <location>
        <begin position="80"/>
        <end position="106"/>
    </location>
</feature>
<comment type="caution">
    <text evidence="8">The sequence shown here is derived from an EMBL/GenBank/DDBJ whole genome shotgun (WGS) entry which is preliminary data.</text>
</comment>
<evidence type="ECO:0000256" key="4">
    <source>
        <dbReference type="ARBA" id="ARBA00022692"/>
    </source>
</evidence>
<gene>
    <name evidence="8" type="ORF">NBRC111893_1556</name>
</gene>
<dbReference type="PANTHER" id="PTHR42810">
    <property type="entry name" value="PURINE PERMEASE C1399.01C-RELATED"/>
    <property type="match status" value="1"/>
</dbReference>
<evidence type="ECO:0000256" key="7">
    <source>
        <dbReference type="SAM" id="Phobius"/>
    </source>
</evidence>
<protein>
    <submittedName>
        <fullName evidence="8">Uracil permease</fullName>
    </submittedName>
</protein>
<feature type="transmembrane region" description="Helical" evidence="7">
    <location>
        <begin position="382"/>
        <end position="405"/>
    </location>
</feature>
<feature type="transmembrane region" description="Helical" evidence="7">
    <location>
        <begin position="201"/>
        <end position="221"/>
    </location>
</feature>
<dbReference type="Proteomes" id="UP000286974">
    <property type="component" value="Unassembled WGS sequence"/>
</dbReference>
<sequence length="476" mass="51935">MKQVEWISWPYLPETKRSLLASSGRFVLGLNKRYGVQLMQQNQDDFHDDRAILDIHDMPKFWPWVGLSLQHMFSMFGSTVIVPLLVGLSPSIALFSSGVGTLLHIMITKRKIPAYMGSSFAFILPMTALMKTTGYPGIAQGVIGVGLVYLLVALIIWLVGSDWVDKILPPIVVGPIVMVIGLSLAGSAATDAMMKNGRYDLEYFMVALFTLFLAIFFNMVFKGFIGLIPILLAIVCGYTLSVFLGMVDINAINNAAWFQMPAFEIPGISYHFKINWQAIISITPIAFVTMTEHMGHIMVLNEITGRNFFKDPGLNRTLAGDGTASLFAGLVGGPAVTSYGENIGVMAITKIHSVYVLMGAAMFAILFSFVHKLNVLIMQMPLPVIGGISFLLFGTIATSGIQVMVENRVDLGLKRNLMIASSVMVIGVGNAYLQIGPSFQFTGLALATIIGIVLNLILPPKAASEIEQEVKMHTNE</sequence>
<keyword evidence="3" id="KW-0813">Transport</keyword>
<feature type="transmembrane region" description="Helical" evidence="7">
    <location>
        <begin position="167"/>
        <end position="189"/>
    </location>
</feature>
<evidence type="ECO:0000256" key="5">
    <source>
        <dbReference type="ARBA" id="ARBA00022989"/>
    </source>
</evidence>
<feature type="transmembrane region" description="Helical" evidence="7">
    <location>
        <begin position="112"/>
        <end position="130"/>
    </location>
</feature>
<dbReference type="PANTHER" id="PTHR42810:SF2">
    <property type="entry name" value="PURINE PERMEASE C1399.01C-RELATED"/>
    <property type="match status" value="1"/>
</dbReference>
<dbReference type="NCBIfam" id="TIGR00801">
    <property type="entry name" value="ncs2"/>
    <property type="match status" value="1"/>
</dbReference>
<evidence type="ECO:0000313" key="9">
    <source>
        <dbReference type="Proteomes" id="UP000286974"/>
    </source>
</evidence>
<feature type="transmembrane region" description="Helical" evidence="7">
    <location>
        <begin position="441"/>
        <end position="458"/>
    </location>
</feature>
<dbReference type="InterPro" id="IPR006043">
    <property type="entry name" value="NCS2"/>
</dbReference>
<dbReference type="PROSITE" id="PS01116">
    <property type="entry name" value="XANTH_URACIL_PERMASE"/>
    <property type="match status" value="1"/>
</dbReference>
<keyword evidence="6 7" id="KW-0472">Membrane</keyword>
<organism evidence="8 9">
    <name type="scientific">Lentilactobacillus kosonis</name>
    <dbReference type="NCBI Taxonomy" id="2810561"/>
    <lineage>
        <taxon>Bacteria</taxon>
        <taxon>Bacillati</taxon>
        <taxon>Bacillota</taxon>
        <taxon>Bacilli</taxon>
        <taxon>Lactobacillales</taxon>
        <taxon>Lactobacillaceae</taxon>
        <taxon>Lentilactobacillus</taxon>
    </lineage>
</organism>
<evidence type="ECO:0000256" key="1">
    <source>
        <dbReference type="ARBA" id="ARBA00004141"/>
    </source>
</evidence>
<evidence type="ECO:0000256" key="6">
    <source>
        <dbReference type="ARBA" id="ARBA00023136"/>
    </source>
</evidence>